<dbReference type="EMBL" id="BAABGX010000001">
    <property type="protein sequence ID" value="GAA4297201.1"/>
    <property type="molecule type" value="Genomic_DNA"/>
</dbReference>
<dbReference type="Proteomes" id="UP001501844">
    <property type="component" value="Unassembled WGS sequence"/>
</dbReference>
<name>A0ABP8F7U5_9BACT</name>
<protein>
    <submittedName>
        <fullName evidence="1">Uncharacterized protein</fullName>
    </submittedName>
</protein>
<comment type="caution">
    <text evidence="1">The sequence shown here is derived from an EMBL/GenBank/DDBJ whole genome shotgun (WGS) entry which is preliminary data.</text>
</comment>
<accession>A0ABP8F7U5</accession>
<dbReference type="RefSeq" id="WP_345161914.1">
    <property type="nucleotide sequence ID" value="NZ_BAABGX010000001.1"/>
</dbReference>
<evidence type="ECO:0000313" key="1">
    <source>
        <dbReference type="EMBL" id="GAA4297201.1"/>
    </source>
</evidence>
<reference evidence="2" key="1">
    <citation type="journal article" date="2019" name="Int. J. Syst. Evol. Microbiol.">
        <title>The Global Catalogue of Microorganisms (GCM) 10K type strain sequencing project: providing services to taxonomists for standard genome sequencing and annotation.</title>
        <authorList>
            <consortium name="The Broad Institute Genomics Platform"/>
            <consortium name="The Broad Institute Genome Sequencing Center for Infectious Disease"/>
            <person name="Wu L."/>
            <person name="Ma J."/>
        </authorList>
    </citation>
    <scope>NUCLEOTIDE SEQUENCE [LARGE SCALE GENOMIC DNA]</scope>
    <source>
        <strain evidence="2">JCM 17917</strain>
    </source>
</reference>
<organism evidence="1 2">
    <name type="scientific">Nibribacter koreensis</name>
    <dbReference type="NCBI Taxonomy" id="1084519"/>
    <lineage>
        <taxon>Bacteria</taxon>
        <taxon>Pseudomonadati</taxon>
        <taxon>Bacteroidota</taxon>
        <taxon>Cytophagia</taxon>
        <taxon>Cytophagales</taxon>
        <taxon>Hymenobacteraceae</taxon>
        <taxon>Nibribacter</taxon>
    </lineage>
</organism>
<keyword evidence="2" id="KW-1185">Reference proteome</keyword>
<gene>
    <name evidence="1" type="ORF">GCM10023183_04550</name>
</gene>
<proteinExistence type="predicted"/>
<sequence>MKTNSEVYSLSKGYGPSIYKSETGLIYCFPVSSGHADLTFEFGISEQDLDILKSSQYRFKALFYILFQEAQSTFGTGHPNPRRYTVVEFENAKNKVLYNSEKDLQLYIKEFSKRWNLGENYFQYFSSNVY</sequence>
<evidence type="ECO:0000313" key="2">
    <source>
        <dbReference type="Proteomes" id="UP001501844"/>
    </source>
</evidence>